<proteinExistence type="predicted"/>
<name>A0ABU4UR60_9PSEU</name>
<comment type="caution">
    <text evidence="2">The sequence shown here is derived from an EMBL/GenBank/DDBJ whole genome shotgun (WGS) entry which is preliminary data.</text>
</comment>
<dbReference type="SFLD" id="SFLDG01162">
    <property type="entry name" value="I"/>
    <property type="match status" value="1"/>
</dbReference>
<organism evidence="2 3">
    <name type="scientific">Lentzea sokolovensis</name>
    <dbReference type="NCBI Taxonomy" id="3095429"/>
    <lineage>
        <taxon>Bacteria</taxon>
        <taxon>Bacillati</taxon>
        <taxon>Actinomycetota</taxon>
        <taxon>Actinomycetes</taxon>
        <taxon>Pseudonocardiales</taxon>
        <taxon>Pseudonocardiaceae</taxon>
        <taxon>Lentzea</taxon>
    </lineage>
</organism>
<dbReference type="PANTHER" id="PTHR40627:SF4">
    <property type="entry name" value="PRENYLTRANSFERASE ASQH1-RELATED"/>
    <property type="match status" value="1"/>
</dbReference>
<dbReference type="EMBL" id="JAXAVU010000001">
    <property type="protein sequence ID" value="MDX8141286.1"/>
    <property type="molecule type" value="Genomic_DNA"/>
</dbReference>
<gene>
    <name evidence="2" type="ORF">SK854_04125</name>
</gene>
<dbReference type="PANTHER" id="PTHR40627">
    <property type="entry name" value="INDOLE PRENYLTRANSFERASE TDIB-RELATED"/>
    <property type="match status" value="1"/>
</dbReference>
<sequence>MWRVERIHVAIPPRQDCNRPDYRPDQECPILSAPAVSLHDFAIGQLRDLLRAVGLADSAQSATKLLGETLGPGCRLPLSAVPHWTSNVADDHTPVEFSVALAQNERPVVRMIVESLAEQPGPRANLAAALGVLDRLARRRGLNLGQLDRVRDLFLPDDPQGAFAFWYSLIVGPETPPAIKVYLNPDVRGRESATALVGEGLSRLGLSAALPAISEHGLRRDGLDRFSFFALDLTDENRARVKTYVSHDDAVIADVVAAAAAVPDVDPVLLADVCELACGGAGPFSRRPLMSSYTFLSGDTERPSGYSLYIPVRDYVQDDLEACERVLAIMARCGFDPAPFVMALASLVQRPLGDGVGLIAHVSLRLGRPKPGVSVYLSSEAYDVTPSRAKALLV</sequence>
<reference evidence="2 3" key="1">
    <citation type="submission" date="2023-11" db="EMBL/GenBank/DDBJ databases">
        <title>Lentzea sokolovensis, sp. nov., Lentzea kristufkii, sp. nov., and Lentzea miocenensis, sp. nov., rare actinobacteria from Sokolov Coal Basin, Miocene lacustrine sediment, Czech Republic.</title>
        <authorList>
            <person name="Lara A."/>
            <person name="Kotroba L."/>
            <person name="Nouioui I."/>
            <person name="Neumann-Schaal M."/>
            <person name="Mast Y."/>
            <person name="Chronakova A."/>
        </authorList>
    </citation>
    <scope>NUCLEOTIDE SEQUENCE [LARGE SCALE GENOMIC DNA]</scope>
    <source>
        <strain evidence="2 3">BCCO 10_0061</strain>
    </source>
</reference>
<accession>A0ABU4UR60</accession>
<dbReference type="Proteomes" id="UP001285352">
    <property type="component" value="Unassembled WGS sequence"/>
</dbReference>
<dbReference type="InterPro" id="IPR017795">
    <property type="entry name" value="ABBA_NscD-like"/>
</dbReference>
<dbReference type="SFLD" id="SFLDS00036">
    <property type="entry name" value="Aromatic_Prenyltransferase"/>
    <property type="match status" value="1"/>
</dbReference>
<evidence type="ECO:0000313" key="3">
    <source>
        <dbReference type="Proteomes" id="UP001285352"/>
    </source>
</evidence>
<evidence type="ECO:0000256" key="1">
    <source>
        <dbReference type="ARBA" id="ARBA00022679"/>
    </source>
</evidence>
<dbReference type="Pfam" id="PF11991">
    <property type="entry name" value="Trp_DMAT"/>
    <property type="match status" value="1"/>
</dbReference>
<protein>
    <submittedName>
        <fullName evidence="2">Tryptophan dimethylallyltransferase family protein</fullName>
    </submittedName>
</protein>
<keyword evidence="3" id="KW-1185">Reference proteome</keyword>
<dbReference type="InterPro" id="IPR033964">
    <property type="entry name" value="ABBA"/>
</dbReference>
<evidence type="ECO:0000313" key="2">
    <source>
        <dbReference type="EMBL" id="MDX8141286.1"/>
    </source>
</evidence>
<keyword evidence="1" id="KW-0808">Transferase</keyword>
<dbReference type="RefSeq" id="WP_319973716.1">
    <property type="nucleotide sequence ID" value="NZ_JAXAVU010000001.1"/>
</dbReference>